<dbReference type="InterPro" id="IPR006016">
    <property type="entry name" value="UspA"/>
</dbReference>
<dbReference type="SUPFAM" id="SSF52402">
    <property type="entry name" value="Adenine nucleotide alpha hydrolases-like"/>
    <property type="match status" value="2"/>
</dbReference>
<proteinExistence type="inferred from homology"/>
<dbReference type="Pfam" id="PF00582">
    <property type="entry name" value="Usp"/>
    <property type="match status" value="1"/>
</dbReference>
<dbReference type="InterPro" id="IPR006015">
    <property type="entry name" value="Universal_stress_UspA"/>
</dbReference>
<dbReference type="EMBL" id="CP165625">
    <property type="protein sequence ID" value="XDU96895.1"/>
    <property type="molecule type" value="Genomic_DNA"/>
</dbReference>
<dbReference type="PRINTS" id="PR01438">
    <property type="entry name" value="UNVRSLSTRESS"/>
</dbReference>
<evidence type="ECO:0000259" key="2">
    <source>
        <dbReference type="Pfam" id="PF00582"/>
    </source>
</evidence>
<feature type="domain" description="UspA" evidence="2">
    <location>
        <begin position="1"/>
        <end position="148"/>
    </location>
</feature>
<comment type="similarity">
    <text evidence="1">Belongs to the universal stress protein A family.</text>
</comment>
<reference evidence="3" key="1">
    <citation type="submission" date="2024-07" db="EMBL/GenBank/DDBJ databases">
        <authorList>
            <person name="Biller S.J."/>
        </authorList>
    </citation>
    <scope>NUCLEOTIDE SEQUENCE</scope>
    <source>
        <strain evidence="3">WC2409</strain>
    </source>
</reference>
<dbReference type="PANTHER" id="PTHR46268">
    <property type="entry name" value="STRESS RESPONSE PROTEIN NHAX"/>
    <property type="match status" value="1"/>
</dbReference>
<dbReference type="Gene3D" id="3.40.50.620">
    <property type="entry name" value="HUPs"/>
    <property type="match status" value="2"/>
</dbReference>
<dbReference type="RefSeq" id="WP_369753912.1">
    <property type="nucleotide sequence ID" value="NZ_CP165625.1"/>
</dbReference>
<evidence type="ECO:0000256" key="1">
    <source>
        <dbReference type="ARBA" id="ARBA00008791"/>
    </source>
</evidence>
<dbReference type="InterPro" id="IPR014729">
    <property type="entry name" value="Rossmann-like_a/b/a_fold"/>
</dbReference>
<dbReference type="CDD" id="cd00293">
    <property type="entry name" value="USP-like"/>
    <property type="match status" value="1"/>
</dbReference>
<organism evidence="3">
    <name type="scientific">Flavobacterium sp. WC2409</name>
    <dbReference type="NCBI Taxonomy" id="3234139"/>
    <lineage>
        <taxon>Bacteria</taxon>
        <taxon>Pseudomonadati</taxon>
        <taxon>Bacteroidota</taxon>
        <taxon>Flavobacteriia</taxon>
        <taxon>Flavobacteriales</taxon>
        <taxon>Flavobacteriaceae</taxon>
        <taxon>Flavobacterium</taxon>
    </lineage>
</organism>
<accession>A0AB39W4R3</accession>
<sequence>MMKHILFPTDFSEIATHAFVHALEFANAVGADLIVLHSYELLTFDEQFFHENYSMIYDSIEFSELDRFKEEVPKMHKLAQALALDQIKMTHRLMEGNLVSNIKKAVKEDKIDFVVMGTSGMTGWDAFFVGSNSGSVIIGVEVPMLCVPLSAKYRPIKNIGFTTRFRPKDKKPLQAVLEIAKKLNAKVKCLYVKTNTSDVSFETIDLWKKEYRKEPISFYIVLSDAIKETVIDFVSTKNIDVLTMLTYKRGFFEGLFVPSYGKKEEQELDIPILAIHSD</sequence>
<dbReference type="AlphaFoldDB" id="A0AB39W4R3"/>
<gene>
    <name evidence="3" type="ORF">AB3G34_07205</name>
</gene>
<dbReference type="PANTHER" id="PTHR46268:SF22">
    <property type="entry name" value="SENSOR PROTEIN KDPD-RELATED"/>
    <property type="match status" value="1"/>
</dbReference>
<protein>
    <submittedName>
        <fullName evidence="3">Universal stress protein</fullName>
    </submittedName>
</protein>
<evidence type="ECO:0000313" key="3">
    <source>
        <dbReference type="EMBL" id="XDU96895.1"/>
    </source>
</evidence>
<name>A0AB39W4R3_9FLAO</name>